<dbReference type="Pfam" id="PF06133">
    <property type="entry name" value="Com_YlbF"/>
    <property type="match status" value="1"/>
</dbReference>
<dbReference type="SUPFAM" id="SSF158622">
    <property type="entry name" value="YheA/YmcA-like"/>
    <property type="match status" value="1"/>
</dbReference>
<protein>
    <submittedName>
        <fullName evidence="1">Regulatory protein YlbF</fullName>
    </submittedName>
</protein>
<dbReference type="InterPro" id="IPR010368">
    <property type="entry name" value="Com_YlbF"/>
</dbReference>
<sequence length="151" mass="17269">MTMFATSETVQIIDDAENLAHMIICSELGEQYRYFYHILKNDREAQQVISEFVKAKDQFEDVQRFGKYHPDYAKIRKEMRDRKLVLDMNENITNFKKVERALQKLLDEVSVIIAHEVSTFIKVPTGNPFFEQSCSSGGGCATGGSCGCKTR</sequence>
<dbReference type="PANTHER" id="PTHR38448:SF2">
    <property type="entry name" value="REGULATORY PROTEIN YLBF"/>
    <property type="match status" value="1"/>
</dbReference>
<dbReference type="AlphaFoldDB" id="A0A917EP01"/>
<accession>A0A917EP01</accession>
<comment type="caution">
    <text evidence="1">The sequence shown here is derived from an EMBL/GenBank/DDBJ whole genome shotgun (WGS) entry which is preliminary data.</text>
</comment>
<dbReference type="InterPro" id="IPR052767">
    <property type="entry name" value="Bact_com_dev_regulator"/>
</dbReference>
<dbReference type="Proteomes" id="UP000605259">
    <property type="component" value="Unassembled WGS sequence"/>
</dbReference>
<proteinExistence type="predicted"/>
<evidence type="ECO:0000313" key="1">
    <source>
        <dbReference type="EMBL" id="GGE66468.1"/>
    </source>
</evidence>
<reference evidence="1" key="1">
    <citation type="journal article" date="2014" name="Int. J. Syst. Evol. Microbiol.">
        <title>Complete genome sequence of Corynebacterium casei LMG S-19264T (=DSM 44701T), isolated from a smear-ripened cheese.</title>
        <authorList>
            <consortium name="US DOE Joint Genome Institute (JGI-PGF)"/>
            <person name="Walter F."/>
            <person name="Albersmeier A."/>
            <person name="Kalinowski J."/>
            <person name="Ruckert C."/>
        </authorList>
    </citation>
    <scope>NUCLEOTIDE SEQUENCE</scope>
    <source>
        <strain evidence="1">CGMCC 1.12698</strain>
    </source>
</reference>
<evidence type="ECO:0000313" key="2">
    <source>
        <dbReference type="Proteomes" id="UP000605259"/>
    </source>
</evidence>
<dbReference type="PANTHER" id="PTHR38448">
    <property type="entry name" value="REGULATORY PROTEIN YLBF-RELATED"/>
    <property type="match status" value="1"/>
</dbReference>
<name>A0A917EP01_9BACI</name>
<gene>
    <name evidence="1" type="primary">ylbF</name>
    <name evidence="1" type="ORF">GCM10007140_15830</name>
</gene>
<keyword evidence="2" id="KW-1185">Reference proteome</keyword>
<organism evidence="1 2">
    <name type="scientific">Priestia taiwanensis</name>
    <dbReference type="NCBI Taxonomy" id="1347902"/>
    <lineage>
        <taxon>Bacteria</taxon>
        <taxon>Bacillati</taxon>
        <taxon>Bacillota</taxon>
        <taxon>Bacilli</taxon>
        <taxon>Bacillales</taxon>
        <taxon>Bacillaceae</taxon>
        <taxon>Priestia</taxon>
    </lineage>
</organism>
<dbReference type="InterPro" id="IPR023378">
    <property type="entry name" value="YheA/YmcA-like_dom_sf"/>
</dbReference>
<dbReference type="EMBL" id="BMFK01000001">
    <property type="protein sequence ID" value="GGE66468.1"/>
    <property type="molecule type" value="Genomic_DNA"/>
</dbReference>
<reference evidence="1" key="2">
    <citation type="submission" date="2020-09" db="EMBL/GenBank/DDBJ databases">
        <authorList>
            <person name="Sun Q."/>
            <person name="Zhou Y."/>
        </authorList>
    </citation>
    <scope>NUCLEOTIDE SEQUENCE</scope>
    <source>
        <strain evidence="1">CGMCC 1.12698</strain>
    </source>
</reference>
<dbReference type="Gene3D" id="1.20.1500.10">
    <property type="entry name" value="YheA/YmcA-like"/>
    <property type="match status" value="1"/>
</dbReference>